<feature type="region of interest" description="Disordered" evidence="1">
    <location>
        <begin position="123"/>
        <end position="154"/>
    </location>
</feature>
<proteinExistence type="predicted"/>
<evidence type="ECO:0000256" key="1">
    <source>
        <dbReference type="SAM" id="MobiDB-lite"/>
    </source>
</evidence>
<dbReference type="AlphaFoldDB" id="A0A410RPA5"/>
<reference evidence="2 3" key="1">
    <citation type="submission" date="2018-12" db="EMBL/GenBank/DDBJ databases">
        <title>Complete Genome Sequence of the Corallopyronin A producing Myxobacterium Corallococcus coralloides B035.</title>
        <authorList>
            <person name="Bouhired S.M."/>
            <person name="Rupp O."/>
            <person name="Blom J."/>
            <person name="Schaeberle T.F."/>
            <person name="Kehraus S."/>
            <person name="Schiefer A."/>
            <person name="Pfarr K."/>
            <person name="Goesmann A."/>
            <person name="Hoerauf A."/>
            <person name="Koenig G.M."/>
        </authorList>
    </citation>
    <scope>NUCLEOTIDE SEQUENCE [LARGE SCALE GENOMIC DNA]</scope>
    <source>
        <strain evidence="2 3">B035</strain>
    </source>
</reference>
<dbReference type="EMBL" id="CP034669">
    <property type="protein sequence ID" value="QAT83804.1"/>
    <property type="molecule type" value="Genomic_DNA"/>
</dbReference>
<name>A0A410RPA5_CORCK</name>
<accession>A0A410RPA5</accession>
<dbReference type="Proteomes" id="UP000288758">
    <property type="component" value="Chromosome"/>
</dbReference>
<organism evidence="2 3">
    <name type="scientific">Corallococcus coralloides</name>
    <name type="common">Myxococcus coralloides</name>
    <dbReference type="NCBI Taxonomy" id="184914"/>
    <lineage>
        <taxon>Bacteria</taxon>
        <taxon>Pseudomonadati</taxon>
        <taxon>Myxococcota</taxon>
        <taxon>Myxococcia</taxon>
        <taxon>Myxococcales</taxon>
        <taxon>Cystobacterineae</taxon>
        <taxon>Myxococcaceae</taxon>
        <taxon>Corallococcus</taxon>
    </lineage>
</organism>
<evidence type="ECO:0000313" key="3">
    <source>
        <dbReference type="Proteomes" id="UP000288758"/>
    </source>
</evidence>
<dbReference type="RefSeq" id="WP_128795887.1">
    <property type="nucleotide sequence ID" value="NZ_CP034669.1"/>
</dbReference>
<sequence length="154" mass="17316">MRYCARCGSEYQDSVVDCTDCPNHPPLVSAEEMHERGLPLPHELDQRRFVRAGVADDPVTAQVFVDVLEEHRIPLIVRPGRSGVVDELTTGNLLPWWELLVPDTEQARAARLLEEEKIQARTYAEEAGRAAEEEELEDERARQAPADNSAPPAY</sequence>
<evidence type="ECO:0000313" key="2">
    <source>
        <dbReference type="EMBL" id="QAT83804.1"/>
    </source>
</evidence>
<gene>
    <name evidence="2" type="ORF">EJ065_2222</name>
</gene>
<protein>
    <submittedName>
        <fullName evidence="2">Uncharacterized protein</fullName>
    </submittedName>
</protein>